<dbReference type="EMBL" id="JAAVVK010000002">
    <property type="protein sequence ID" value="NKE38808.1"/>
    <property type="molecule type" value="Genomic_DNA"/>
</dbReference>
<protein>
    <recommendedName>
        <fullName evidence="4">Lipoprotein</fullName>
    </recommendedName>
</protein>
<evidence type="ECO:0000256" key="1">
    <source>
        <dbReference type="SAM" id="SignalP"/>
    </source>
</evidence>
<gene>
    <name evidence="2" type="ORF">HER12_03510</name>
</gene>
<evidence type="ECO:0000313" key="2">
    <source>
        <dbReference type="EMBL" id="NKE38808.1"/>
    </source>
</evidence>
<reference evidence="2 3" key="1">
    <citation type="submission" date="2020-04" db="EMBL/GenBank/DDBJ databases">
        <title>Complete genome sequence of Spiroplasma platyhelix ATCC 51748, an insect isolate.</title>
        <authorList>
            <person name="Green E.A."/>
            <person name="Klassen J.L."/>
        </authorList>
    </citation>
    <scope>NUCLEOTIDE SEQUENCE [LARGE SCALE GENOMIC DNA]</scope>
    <source>
        <strain evidence="2 3">PALS-1</strain>
    </source>
</reference>
<keyword evidence="1" id="KW-0732">Signal</keyword>
<accession>A0A846UE99</accession>
<dbReference type="RefSeq" id="WP_168105278.1">
    <property type="nucleotide sequence ID" value="NZ_CP051215.1"/>
</dbReference>
<evidence type="ECO:0008006" key="4">
    <source>
        <dbReference type="Google" id="ProtNLM"/>
    </source>
</evidence>
<keyword evidence="3" id="KW-1185">Reference proteome</keyword>
<dbReference type="AlphaFoldDB" id="A0A846UE99"/>
<dbReference type="Proteomes" id="UP000584587">
    <property type="component" value="Unassembled WGS sequence"/>
</dbReference>
<feature type="signal peptide" evidence="1">
    <location>
        <begin position="1"/>
        <end position="31"/>
    </location>
</feature>
<comment type="caution">
    <text evidence="2">The sequence shown here is derived from an EMBL/GenBank/DDBJ whole genome shotgun (WGS) entry which is preliminary data.</text>
</comment>
<sequence length="780" mass="87576">MKRQINFKKMLSLIGTSIVAVPAVLSVVACGNIQVAENGEKPKEPKDWTQEKNLDQQVVDAINGVDSYQLNVLFNSKLDNLKSQITTNFIKNQLIGEDNKSFKDNLFTLNNIFNKQNQELTDKDLAGTGIINAKINYDYGSITNQSTNIIIVVTVSDQQIVEDISTRKYSKTVILNSDVIALKASIDCNFIKNQLGENIQSTFDEEKFNFTNILNDKGTNLSNSDLNVSRTISTKIIYDYGKISNQSVNLTINVGISDQQVVDAINESTYTKDVKFNSEINSLKSTIDTNFIKSQLTEDINKTFKDDLFTLNRIIDSRGTDLLDSDLNISRTINAKIIYNYGKFNNQSTSLIITVGASDQQVVDAINKELYFKNINLNGKVNDVKTQINANFIKNQLDKSTQSIFADDKFTLFNVLLNSKSTDLLDSDIVNSGTIVAKIVYNYGSITNQSTNLIISVTVSDQQIVDAINESSYSTNVELNSKVSDLKTIITSNFIKDKLPEEIADVFKDSSFTLNKITNDKNMELSYNDFKVPGRINAEINYNYGKFRNQSTNLIIDIKENRASLTDVFKDFNFKDLRDVEGFLDSNDLKNITTQIEKYLGKSLDEAGLILENQKATSILLKAKSDAKDYQGEVTLTWNLKLFEALGQPLLSSTDESVRKGIKLYIYLDHQDNQVKAFDLPGYKDALTVVGYANSLTNPRTHNFSFSNNKGVNKSFNIYSRDLSSVLPSRFGSFDFTNGIQVTLNPTTAPYYKGVFNKNSNRWVTSSKRTYFIDHLGNVN</sequence>
<name>A0A846UE99_9MOLU</name>
<evidence type="ECO:0000313" key="3">
    <source>
        <dbReference type="Proteomes" id="UP000584587"/>
    </source>
</evidence>
<organism evidence="2 3">
    <name type="scientific">Spiroplasma platyhelix PALS-1</name>
    <dbReference type="NCBI Taxonomy" id="1276218"/>
    <lineage>
        <taxon>Bacteria</taxon>
        <taxon>Bacillati</taxon>
        <taxon>Mycoplasmatota</taxon>
        <taxon>Mollicutes</taxon>
        <taxon>Entomoplasmatales</taxon>
        <taxon>Spiroplasmataceae</taxon>
        <taxon>Spiroplasma</taxon>
    </lineage>
</organism>
<feature type="chain" id="PRO_5032365254" description="Lipoprotein" evidence="1">
    <location>
        <begin position="32"/>
        <end position="780"/>
    </location>
</feature>
<proteinExistence type="predicted"/>
<dbReference type="PROSITE" id="PS51257">
    <property type="entry name" value="PROKAR_LIPOPROTEIN"/>
    <property type="match status" value="1"/>
</dbReference>